<dbReference type="Proteomes" id="UP001190700">
    <property type="component" value="Unassembled WGS sequence"/>
</dbReference>
<protein>
    <submittedName>
        <fullName evidence="1">Uncharacterized protein</fullName>
    </submittedName>
</protein>
<evidence type="ECO:0000313" key="2">
    <source>
        <dbReference type="Proteomes" id="UP001190700"/>
    </source>
</evidence>
<comment type="caution">
    <text evidence="1">The sequence shown here is derived from an EMBL/GenBank/DDBJ whole genome shotgun (WGS) entry which is preliminary data.</text>
</comment>
<keyword evidence="2" id="KW-1185">Reference proteome</keyword>
<gene>
    <name evidence="1" type="ORF">CYMTET_55031</name>
</gene>
<evidence type="ECO:0000313" key="1">
    <source>
        <dbReference type="EMBL" id="KAK3234728.1"/>
    </source>
</evidence>
<organism evidence="1 2">
    <name type="scientific">Cymbomonas tetramitiformis</name>
    <dbReference type="NCBI Taxonomy" id="36881"/>
    <lineage>
        <taxon>Eukaryota</taxon>
        <taxon>Viridiplantae</taxon>
        <taxon>Chlorophyta</taxon>
        <taxon>Pyramimonadophyceae</taxon>
        <taxon>Pyramimonadales</taxon>
        <taxon>Pyramimonadaceae</taxon>
        <taxon>Cymbomonas</taxon>
    </lineage>
</organism>
<reference evidence="1 2" key="1">
    <citation type="journal article" date="2015" name="Genome Biol. Evol.">
        <title>Comparative Genomics of a Bacterivorous Green Alga Reveals Evolutionary Causalities and Consequences of Phago-Mixotrophic Mode of Nutrition.</title>
        <authorList>
            <person name="Burns J.A."/>
            <person name="Paasch A."/>
            <person name="Narechania A."/>
            <person name="Kim E."/>
        </authorList>
    </citation>
    <scope>NUCLEOTIDE SEQUENCE [LARGE SCALE GENOMIC DNA]</scope>
    <source>
        <strain evidence="1 2">PLY_AMNH</strain>
    </source>
</reference>
<proteinExistence type="predicted"/>
<name>A0AAE0EN63_9CHLO</name>
<accession>A0AAE0EN63</accession>
<sequence>MKGAWDWLLAAAPGGQQIVARCAGWAGTPGCHEPGKGRSAKAGCGAVVGGQAGSPGSGFRVGELAVAVGALAGASCLRWAGCSTGDVQLAVSCVHTMRGQLVIGVQSGFPLAGVDTRNASIVMEFGYIDFSRVLADEVLVATAEMVRLVGELRARVLPLPHCRPSARLDMPRLVGGG</sequence>
<dbReference type="AlphaFoldDB" id="A0AAE0EN63"/>
<dbReference type="EMBL" id="LGRX02035477">
    <property type="protein sequence ID" value="KAK3234728.1"/>
    <property type="molecule type" value="Genomic_DNA"/>
</dbReference>